<dbReference type="HOGENOM" id="CLU_1371751_0_0_11"/>
<evidence type="ECO:0008006" key="3">
    <source>
        <dbReference type="Google" id="ProtNLM"/>
    </source>
</evidence>
<dbReference type="EMBL" id="CP002810">
    <property type="protein sequence ID" value="AEG44396.1"/>
    <property type="molecule type" value="Genomic_DNA"/>
</dbReference>
<proteinExistence type="predicted"/>
<accession>F6FVG9</accession>
<dbReference type="RefSeq" id="WP_013838788.1">
    <property type="nucleotide sequence ID" value="NC_015588.1"/>
</dbReference>
<sequence length="193" mass="20186">MVRLAALLDPRPAPRPALVTPEHVGGPVAWDCLVRDGALRVVRGRCAVPAGTPVDAEVRARALPPVPGGSVVAGRTAAWLHAGVPDDGVLHLAYPTGRHRPEVWVGAHVWQEPLLATDVVHLAGVPVTTAVRTVVDLAVREDVDVAVAAIRALVEECGVDLDAARRALELRARVVGRPRARRVLAAAVGAGVP</sequence>
<dbReference type="eggNOG" id="ENOG5034ATH">
    <property type="taxonomic scope" value="Bacteria"/>
</dbReference>
<organism evidence="2">
    <name type="scientific">Isoptericola variabilis (strain 225)</name>
    <dbReference type="NCBI Taxonomy" id="743718"/>
    <lineage>
        <taxon>Bacteria</taxon>
        <taxon>Bacillati</taxon>
        <taxon>Actinomycetota</taxon>
        <taxon>Actinomycetes</taxon>
        <taxon>Micrococcales</taxon>
        <taxon>Promicromonosporaceae</taxon>
        <taxon>Isoptericola</taxon>
    </lineage>
</organism>
<evidence type="ECO:0000313" key="2">
    <source>
        <dbReference type="Proteomes" id="UP000009236"/>
    </source>
</evidence>
<name>F6FVG9_ISOV2</name>
<evidence type="ECO:0000313" key="1">
    <source>
        <dbReference type="EMBL" id="AEG44396.1"/>
    </source>
</evidence>
<dbReference type="Proteomes" id="UP000009236">
    <property type="component" value="Chromosome"/>
</dbReference>
<dbReference type="STRING" id="743718.Isova_1644"/>
<gene>
    <name evidence="1" type="ordered locus">Isova_1644</name>
</gene>
<reference evidence="1 2" key="1">
    <citation type="submission" date="2011-05" db="EMBL/GenBank/DDBJ databases">
        <title>Complete sequence of Isoptericola variabilis 225.</title>
        <authorList>
            <consortium name="US DOE Joint Genome Institute"/>
            <person name="Lucas S."/>
            <person name="Han J."/>
            <person name="Lapidus A."/>
            <person name="Cheng J.-F."/>
            <person name="Goodwin L."/>
            <person name="Pitluck S."/>
            <person name="Peters L."/>
            <person name="Mikhailova N."/>
            <person name="Zeytun A."/>
            <person name="Han C."/>
            <person name="Tapia R."/>
            <person name="Land M."/>
            <person name="Hauser L."/>
            <person name="Kyrpides N."/>
            <person name="Ivanova N."/>
            <person name="Pagani I."/>
            <person name="Siebers A."/>
            <person name="Allgaier M."/>
            <person name="Thelen M."/>
            <person name="Hugenholtz P."/>
            <person name="Gladden J."/>
            <person name="Woyke T."/>
        </authorList>
    </citation>
    <scope>NUCLEOTIDE SEQUENCE [LARGE SCALE GENOMIC DNA]</scope>
    <source>
        <strain evidence="2">225</strain>
    </source>
</reference>
<dbReference type="AlphaFoldDB" id="F6FVG9"/>
<protein>
    <recommendedName>
        <fullName evidence="3">AbiEi antitoxin C-terminal domain-containing protein</fullName>
    </recommendedName>
</protein>
<keyword evidence="2" id="KW-1185">Reference proteome</keyword>
<dbReference type="KEGG" id="iva:Isova_1644"/>